<dbReference type="PATRIC" id="fig|43658.5.peg.3392"/>
<comment type="caution">
    <text evidence="1">The sequence shown here is derived from an EMBL/GenBank/DDBJ whole genome shotgun (WGS) entry which is preliminary data.</text>
</comment>
<evidence type="ECO:0000313" key="2">
    <source>
        <dbReference type="Proteomes" id="UP000033452"/>
    </source>
</evidence>
<dbReference type="OrthoDB" id="7866626at2"/>
<reference evidence="1 2" key="1">
    <citation type="journal article" date="2015" name="BMC Genomics">
        <title>Genome mining reveals unlocked bioactive potential of marine Gram-negative bacteria.</title>
        <authorList>
            <person name="Machado H."/>
            <person name="Sonnenschein E.C."/>
            <person name="Melchiorsen J."/>
            <person name="Gram L."/>
        </authorList>
    </citation>
    <scope>NUCLEOTIDE SEQUENCE [LARGE SCALE GENOMIC DNA]</scope>
    <source>
        <strain evidence="1 2">S2471</strain>
    </source>
</reference>
<proteinExistence type="predicted"/>
<evidence type="ECO:0000313" key="1">
    <source>
        <dbReference type="EMBL" id="KJZ07280.1"/>
    </source>
</evidence>
<accession>A0A0F4QJ38</accession>
<dbReference type="Proteomes" id="UP000033452">
    <property type="component" value="Unassembled WGS sequence"/>
</dbReference>
<organism evidence="1 2">
    <name type="scientific">Pseudoalteromonas rubra</name>
    <dbReference type="NCBI Taxonomy" id="43658"/>
    <lineage>
        <taxon>Bacteria</taxon>
        <taxon>Pseudomonadati</taxon>
        <taxon>Pseudomonadota</taxon>
        <taxon>Gammaproteobacteria</taxon>
        <taxon>Alteromonadales</taxon>
        <taxon>Pseudoalteromonadaceae</taxon>
        <taxon>Pseudoalteromonas</taxon>
    </lineage>
</organism>
<dbReference type="AlphaFoldDB" id="A0A0F4QJ38"/>
<keyword evidence="2" id="KW-1185">Reference proteome</keyword>
<dbReference type="RefSeq" id="WP_046006000.1">
    <property type="nucleotide sequence ID" value="NZ_JXYA01000039.1"/>
</dbReference>
<name>A0A0F4QJ38_9GAMM</name>
<evidence type="ECO:0008006" key="3">
    <source>
        <dbReference type="Google" id="ProtNLM"/>
    </source>
</evidence>
<gene>
    <name evidence="1" type="ORF">TW77_16065</name>
</gene>
<sequence>MKLRLLLLIIVLSPLALWFGYKPIRILAPELNGLDCVSATICIDDISQLDTASELYASAHVFIEKHVAPFETNPSVIFCSSKSCFNSFGLNDMRAVTVSTFGVVVGPRGWESSFLAHEFVHHLQHEKLGNLEVWFDTPQWFMEGMAYSLTDEREVLDEPWESYRDEFEHWVKDSGIDNFWQRARSL</sequence>
<dbReference type="EMBL" id="JXYA01000039">
    <property type="protein sequence ID" value="KJZ07280.1"/>
    <property type="molecule type" value="Genomic_DNA"/>
</dbReference>
<protein>
    <recommendedName>
        <fullName evidence="3">Peptidase MA-like domain-containing protein</fullName>
    </recommendedName>
</protein>